<protein>
    <submittedName>
        <fullName evidence="1">Carbon monoxide dehydrogenase</fullName>
    </submittedName>
</protein>
<name>A0A2T2WJ05_9FIRM</name>
<sequence length="148" mass="15926">MQLKGQKSIEASPEVCFRLLTDPAVLVRTMPGLKRMEPIGDGTYQADMEMGVAAIRGRYSGTLAMQDIVPNTSYRMVMDGQGPGGFVNVNLSVQFVPQEASCNVVYEGEAKVGGTVAGVGQRMLSGVATFIMNQFFGNVAKEAREVQQ</sequence>
<accession>A0A2T2WJ05</accession>
<reference evidence="1 2" key="1">
    <citation type="journal article" date="2014" name="BMC Genomics">
        <title>Comparison of environmental and isolate Sulfobacillus genomes reveals diverse carbon, sulfur, nitrogen, and hydrogen metabolisms.</title>
        <authorList>
            <person name="Justice N.B."/>
            <person name="Norman A."/>
            <person name="Brown C.T."/>
            <person name="Singh A."/>
            <person name="Thomas B.C."/>
            <person name="Banfield J.F."/>
        </authorList>
    </citation>
    <scope>NUCLEOTIDE SEQUENCE [LARGE SCALE GENOMIC DNA]</scope>
    <source>
        <strain evidence="1">AMDSBA3</strain>
    </source>
</reference>
<dbReference type="InterPro" id="IPR010419">
    <property type="entry name" value="CO_DH_gsu"/>
</dbReference>
<proteinExistence type="predicted"/>
<dbReference type="EMBL" id="PXYV01000020">
    <property type="protein sequence ID" value="PSR22219.1"/>
    <property type="molecule type" value="Genomic_DNA"/>
</dbReference>
<dbReference type="PANTHER" id="PTHR38588:SF1">
    <property type="entry name" value="BLL0334 PROTEIN"/>
    <property type="match status" value="1"/>
</dbReference>
<dbReference type="CDD" id="cd05018">
    <property type="entry name" value="CoxG"/>
    <property type="match status" value="1"/>
</dbReference>
<evidence type="ECO:0000313" key="1">
    <source>
        <dbReference type="EMBL" id="PSR22219.1"/>
    </source>
</evidence>
<dbReference type="Proteomes" id="UP000241848">
    <property type="component" value="Unassembled WGS sequence"/>
</dbReference>
<comment type="caution">
    <text evidence="1">The sequence shown here is derived from an EMBL/GenBank/DDBJ whole genome shotgun (WGS) entry which is preliminary data.</text>
</comment>
<dbReference type="InterPro" id="IPR023393">
    <property type="entry name" value="START-like_dom_sf"/>
</dbReference>
<dbReference type="PANTHER" id="PTHR38588">
    <property type="entry name" value="BLL0334 PROTEIN"/>
    <property type="match status" value="1"/>
</dbReference>
<dbReference type="Gene3D" id="3.30.530.20">
    <property type="match status" value="1"/>
</dbReference>
<evidence type="ECO:0000313" key="2">
    <source>
        <dbReference type="Proteomes" id="UP000241848"/>
    </source>
</evidence>
<dbReference type="AlphaFoldDB" id="A0A2T2WJ05"/>
<gene>
    <name evidence="1" type="ORF">C7B45_07545</name>
</gene>
<dbReference type="Pfam" id="PF06240">
    <property type="entry name" value="COXG"/>
    <property type="match status" value="1"/>
</dbReference>
<organism evidence="1 2">
    <name type="scientific">Sulfobacillus acidophilus</name>
    <dbReference type="NCBI Taxonomy" id="53633"/>
    <lineage>
        <taxon>Bacteria</taxon>
        <taxon>Bacillati</taxon>
        <taxon>Bacillota</taxon>
        <taxon>Clostridia</taxon>
        <taxon>Eubacteriales</taxon>
        <taxon>Clostridiales Family XVII. Incertae Sedis</taxon>
        <taxon>Sulfobacillus</taxon>
    </lineage>
</organism>
<dbReference type="SUPFAM" id="SSF55961">
    <property type="entry name" value="Bet v1-like"/>
    <property type="match status" value="1"/>
</dbReference>